<dbReference type="PANTHER" id="PTHR10742:SF342">
    <property type="entry name" value="AMINE OXIDASE"/>
    <property type="match status" value="1"/>
</dbReference>
<dbReference type="HOGENOM" id="CLU_004498_8_1_1"/>
<evidence type="ECO:0000313" key="3">
    <source>
        <dbReference type="EMBL" id="KIJ97778.1"/>
    </source>
</evidence>
<keyword evidence="4" id="KW-1185">Reference proteome</keyword>
<gene>
    <name evidence="3" type="ORF">K443DRAFT_681274</name>
</gene>
<sequence length="677" mass="77002">MTDIESSDIRTKVAQYFVNKGLQELHSKNPRIKFGDQTYHRAIYQFQGKVGEDEQAQGAQPKLRGIQEPAQDAEDTPLDLPPIFPHPISDQVPWSNLLDLDRDRRAPRNLPDRPIFPPWFSVAIIGAGVAGLRTAKLLQDMGIPYKIFEASDRPGGRVFTYEFAQSQSPGKHDYYDVGAMRFPDNEANKKTFELFEELGLESKLIKYVMGRDDNIRYYNGIEKTAAVASTAGDHFKDEIVPEEYLNKEFVDLRGKTVYGVNACTAQAYDPFRKDLIENFDKGWEELMKYDWASTRSYLAREKPNYPLSVIHWMETRNSGTGGFDRAFAEAILDSFEFNDPRKDVQWRCLEGGSKMLIDAMVAQLKTKPSYGHQVTAVKLVYKKLSESFPNLPGRYQFPLMKVSIAGKGDEYFAHVISTSTFANLSTIDTERVPMTYKQRQAIRTLNYGPAVKVGIRFKTRWWEQDGLTQRGGSSYTDRPSRTIVYPSAGLGEAGPGVLMATYNWHQDANRFGALIEKSDWSKQLDPNRKRPWSEEILLDQLYSDLSTLHGVSVKKLREDTLDYHAFNWYHNPFTKGAYAHFAPGQFSTFFEDIVLPAAYGRFHFAGEVASAHHAWVAGALDSAVRVVDEIICWDLPILIPKFRKEFGRSVVFSDEKSADEQFVRGVFSQELEEAGAY</sequence>
<reference evidence="4" key="2">
    <citation type="submission" date="2015-01" db="EMBL/GenBank/DDBJ databases">
        <title>Evolutionary Origins and Diversification of the Mycorrhizal Mutualists.</title>
        <authorList>
            <consortium name="DOE Joint Genome Institute"/>
            <consortium name="Mycorrhizal Genomics Consortium"/>
            <person name="Kohler A."/>
            <person name="Kuo A."/>
            <person name="Nagy L.G."/>
            <person name="Floudas D."/>
            <person name="Copeland A."/>
            <person name="Barry K.W."/>
            <person name="Cichocki N."/>
            <person name="Veneault-Fourrey C."/>
            <person name="LaButti K."/>
            <person name="Lindquist E.A."/>
            <person name="Lipzen A."/>
            <person name="Lundell T."/>
            <person name="Morin E."/>
            <person name="Murat C."/>
            <person name="Riley R."/>
            <person name="Ohm R."/>
            <person name="Sun H."/>
            <person name="Tunlid A."/>
            <person name="Henrissat B."/>
            <person name="Grigoriev I.V."/>
            <person name="Hibbett D.S."/>
            <person name="Martin F."/>
        </authorList>
    </citation>
    <scope>NUCLEOTIDE SEQUENCE [LARGE SCALE GENOMIC DNA]</scope>
    <source>
        <strain evidence="4">LaAM-08-1</strain>
    </source>
</reference>
<protein>
    <recommendedName>
        <fullName evidence="2">Amine oxidase domain-containing protein</fullName>
    </recommendedName>
</protein>
<evidence type="ECO:0000313" key="4">
    <source>
        <dbReference type="Proteomes" id="UP000054477"/>
    </source>
</evidence>
<organism evidence="3 4">
    <name type="scientific">Laccaria amethystina LaAM-08-1</name>
    <dbReference type="NCBI Taxonomy" id="1095629"/>
    <lineage>
        <taxon>Eukaryota</taxon>
        <taxon>Fungi</taxon>
        <taxon>Dikarya</taxon>
        <taxon>Basidiomycota</taxon>
        <taxon>Agaricomycotina</taxon>
        <taxon>Agaricomycetes</taxon>
        <taxon>Agaricomycetidae</taxon>
        <taxon>Agaricales</taxon>
        <taxon>Agaricineae</taxon>
        <taxon>Hydnangiaceae</taxon>
        <taxon>Laccaria</taxon>
    </lineage>
</organism>
<dbReference type="InterPro" id="IPR002937">
    <property type="entry name" value="Amino_oxidase"/>
</dbReference>
<dbReference type="STRING" id="1095629.A0A0C9X8N3"/>
<dbReference type="EMBL" id="KN838684">
    <property type="protein sequence ID" value="KIJ97778.1"/>
    <property type="molecule type" value="Genomic_DNA"/>
</dbReference>
<dbReference type="Proteomes" id="UP000054477">
    <property type="component" value="Unassembled WGS sequence"/>
</dbReference>
<accession>A0A0C9X8N3</accession>
<dbReference type="SUPFAM" id="SSF54373">
    <property type="entry name" value="FAD-linked reductases, C-terminal domain"/>
    <property type="match status" value="1"/>
</dbReference>
<dbReference type="InterPro" id="IPR050281">
    <property type="entry name" value="Flavin_monoamine_oxidase"/>
</dbReference>
<proteinExistence type="predicted"/>
<dbReference type="Gene3D" id="3.90.660.10">
    <property type="match status" value="1"/>
</dbReference>
<feature type="domain" description="Amine oxidase" evidence="2">
    <location>
        <begin position="129"/>
        <end position="631"/>
    </location>
</feature>
<dbReference type="OrthoDB" id="7777654at2759"/>
<feature type="region of interest" description="Disordered" evidence="1">
    <location>
        <begin position="51"/>
        <end position="74"/>
    </location>
</feature>
<dbReference type="Gene3D" id="3.50.50.60">
    <property type="entry name" value="FAD/NAD(P)-binding domain"/>
    <property type="match status" value="1"/>
</dbReference>
<evidence type="ECO:0000259" key="2">
    <source>
        <dbReference type="Pfam" id="PF01593"/>
    </source>
</evidence>
<dbReference type="SUPFAM" id="SSF51905">
    <property type="entry name" value="FAD/NAD(P)-binding domain"/>
    <property type="match status" value="1"/>
</dbReference>
<dbReference type="AlphaFoldDB" id="A0A0C9X8N3"/>
<dbReference type="GO" id="GO:0009063">
    <property type="term" value="P:amino acid catabolic process"/>
    <property type="evidence" value="ECO:0007669"/>
    <property type="project" value="TreeGrafter"/>
</dbReference>
<dbReference type="PANTHER" id="PTHR10742">
    <property type="entry name" value="FLAVIN MONOAMINE OXIDASE"/>
    <property type="match status" value="1"/>
</dbReference>
<evidence type="ECO:0000256" key="1">
    <source>
        <dbReference type="SAM" id="MobiDB-lite"/>
    </source>
</evidence>
<reference evidence="3 4" key="1">
    <citation type="submission" date="2014-04" db="EMBL/GenBank/DDBJ databases">
        <authorList>
            <consortium name="DOE Joint Genome Institute"/>
            <person name="Kuo A."/>
            <person name="Kohler A."/>
            <person name="Nagy L.G."/>
            <person name="Floudas D."/>
            <person name="Copeland A."/>
            <person name="Barry K.W."/>
            <person name="Cichocki N."/>
            <person name="Veneault-Fourrey C."/>
            <person name="LaButti K."/>
            <person name="Lindquist E.A."/>
            <person name="Lipzen A."/>
            <person name="Lundell T."/>
            <person name="Morin E."/>
            <person name="Murat C."/>
            <person name="Sun H."/>
            <person name="Tunlid A."/>
            <person name="Henrissat B."/>
            <person name="Grigoriev I.V."/>
            <person name="Hibbett D.S."/>
            <person name="Martin F."/>
            <person name="Nordberg H.P."/>
            <person name="Cantor M.N."/>
            <person name="Hua S.X."/>
        </authorList>
    </citation>
    <scope>NUCLEOTIDE SEQUENCE [LARGE SCALE GENOMIC DNA]</scope>
    <source>
        <strain evidence="3 4">LaAM-08-1</strain>
    </source>
</reference>
<dbReference type="Gene3D" id="1.10.10.1620">
    <property type="match status" value="1"/>
</dbReference>
<dbReference type="InterPro" id="IPR036188">
    <property type="entry name" value="FAD/NAD-bd_sf"/>
</dbReference>
<dbReference type="Pfam" id="PF01593">
    <property type="entry name" value="Amino_oxidase"/>
    <property type="match status" value="1"/>
</dbReference>
<name>A0A0C9X8N3_9AGAR</name>
<dbReference type="GO" id="GO:0001716">
    <property type="term" value="F:L-amino-acid oxidase activity"/>
    <property type="evidence" value="ECO:0007669"/>
    <property type="project" value="TreeGrafter"/>
</dbReference>